<evidence type="ECO:0000313" key="7">
    <source>
        <dbReference type="Ensembl" id="ENSSGRP00000020117.1"/>
    </source>
</evidence>
<keyword evidence="3" id="KW-0963">Cytoplasm</keyword>
<dbReference type="GO" id="GO:0007017">
    <property type="term" value="P:microtubule-based process"/>
    <property type="evidence" value="ECO:0007669"/>
    <property type="project" value="InterPro"/>
</dbReference>
<feature type="coiled-coil region" evidence="5">
    <location>
        <begin position="200"/>
        <end position="227"/>
    </location>
</feature>
<dbReference type="GO" id="GO:0005737">
    <property type="term" value="C:cytoplasm"/>
    <property type="evidence" value="ECO:0007669"/>
    <property type="project" value="UniProtKB-SubCell"/>
</dbReference>
<comment type="similarity">
    <text evidence="2">Belongs to the dynactin subunit 2 family.</text>
</comment>
<dbReference type="AlphaFoldDB" id="A0A672LBW5"/>
<keyword evidence="5" id="KW-0175">Coiled coil</keyword>
<feature type="region of interest" description="Disordered" evidence="6">
    <location>
        <begin position="1"/>
        <end position="36"/>
    </location>
</feature>
<dbReference type="PANTHER" id="PTHR15346">
    <property type="entry name" value="DYNACTIN SUBUNIT"/>
    <property type="match status" value="1"/>
</dbReference>
<comment type="subcellular location">
    <subcellularLocation>
        <location evidence="1">Cytoplasm</location>
    </subcellularLocation>
</comment>
<evidence type="ECO:0000256" key="6">
    <source>
        <dbReference type="SAM" id="MobiDB-lite"/>
    </source>
</evidence>
<evidence type="ECO:0000256" key="1">
    <source>
        <dbReference type="ARBA" id="ARBA00004496"/>
    </source>
</evidence>
<evidence type="ECO:0000256" key="2">
    <source>
        <dbReference type="ARBA" id="ARBA00006176"/>
    </source>
</evidence>
<dbReference type="GO" id="GO:0030286">
    <property type="term" value="C:dynein complex"/>
    <property type="evidence" value="ECO:0007669"/>
    <property type="project" value="UniProtKB-KW"/>
</dbReference>
<dbReference type="Ensembl" id="ENSSGRT00000021731.1">
    <property type="protein sequence ID" value="ENSSGRP00000020117.1"/>
    <property type="gene ID" value="ENSSGRG00000011098.1"/>
</dbReference>
<sequence length="419" mass="46888">MADPKYANLPGIASNEPDVYETSDLPEDDQAQFESEELCSDSVERIVVNPNAAYDKFKDKHVSAKGLDFSDRISKSRRVGYESGEFELLAEGCGVKETPQQKYQRLVNEIHELCQDVEHIQVTTKESSSEERLTPVALAQQAAQLKQQLVSAHLDSLLLHLDFLSCKYNTEHDAKSKTAAPKGPDGVILYELHSRPEQEKFTESAKVAELERRLAELETALGSGSEKQVSCRLQDTIELLQARVGALDAATLDQVEARLQSVLGKMNEIAKHKAAIEDAETQNKVSQLYDVVQKWDAMATSLPQLLQRLLAVRELHEQAMQFGQLLTHLDTTQQMINNSLKDNSTLLTQVQQTMKENLLAVEENFSPSVWREERASERVKEALFLMPPFCFSAVSRATVPTLQSLLKLQRADALLKPSV</sequence>
<proteinExistence type="inferred from homology"/>
<dbReference type="Pfam" id="PF04912">
    <property type="entry name" value="Dynamitin"/>
    <property type="match status" value="1"/>
</dbReference>
<keyword evidence="8" id="KW-1185">Reference proteome</keyword>
<dbReference type="GO" id="GO:0005869">
    <property type="term" value="C:dynactin complex"/>
    <property type="evidence" value="ECO:0007669"/>
    <property type="project" value="InterPro"/>
</dbReference>
<evidence type="ECO:0000256" key="3">
    <source>
        <dbReference type="ARBA" id="ARBA00022490"/>
    </source>
</evidence>
<feature type="compositionally biased region" description="Acidic residues" evidence="6">
    <location>
        <begin position="18"/>
        <end position="36"/>
    </location>
</feature>
<accession>A0A672LBW5</accession>
<evidence type="ECO:0000256" key="5">
    <source>
        <dbReference type="SAM" id="Coils"/>
    </source>
</evidence>
<keyword evidence="4" id="KW-0243">Dynein</keyword>
<organism evidence="7 8">
    <name type="scientific">Sinocyclocheilus grahami</name>
    <name type="common">Dianchi golden-line fish</name>
    <name type="synonym">Barbus grahami</name>
    <dbReference type="NCBI Taxonomy" id="75366"/>
    <lineage>
        <taxon>Eukaryota</taxon>
        <taxon>Metazoa</taxon>
        <taxon>Chordata</taxon>
        <taxon>Craniata</taxon>
        <taxon>Vertebrata</taxon>
        <taxon>Euteleostomi</taxon>
        <taxon>Actinopterygii</taxon>
        <taxon>Neopterygii</taxon>
        <taxon>Teleostei</taxon>
        <taxon>Ostariophysi</taxon>
        <taxon>Cypriniformes</taxon>
        <taxon>Cyprinidae</taxon>
        <taxon>Cyprininae</taxon>
        <taxon>Sinocyclocheilus</taxon>
    </lineage>
</organism>
<dbReference type="InterPro" id="IPR028133">
    <property type="entry name" value="Dynamitin"/>
</dbReference>
<evidence type="ECO:0000313" key="8">
    <source>
        <dbReference type="Proteomes" id="UP000472262"/>
    </source>
</evidence>
<dbReference type="Proteomes" id="UP000472262">
    <property type="component" value="Unassembled WGS sequence"/>
</dbReference>
<gene>
    <name evidence="7" type="primary">LOC107558166</name>
</gene>
<reference evidence="7" key="1">
    <citation type="submission" date="2025-08" db="UniProtKB">
        <authorList>
            <consortium name="Ensembl"/>
        </authorList>
    </citation>
    <scope>IDENTIFICATION</scope>
</reference>
<reference evidence="7" key="2">
    <citation type="submission" date="2025-09" db="UniProtKB">
        <authorList>
            <consortium name="Ensembl"/>
        </authorList>
    </citation>
    <scope>IDENTIFICATION</scope>
</reference>
<dbReference type="FunCoup" id="A0A672LBW5">
    <property type="interactions" value="2581"/>
</dbReference>
<name>A0A672LBW5_SINGR</name>
<dbReference type="InParanoid" id="A0A672LBW5"/>
<protein>
    <submittedName>
        <fullName evidence="7">Dynactin subunit 2</fullName>
    </submittedName>
</protein>
<evidence type="ECO:0000256" key="4">
    <source>
        <dbReference type="ARBA" id="ARBA00023017"/>
    </source>
</evidence>